<keyword evidence="5 7" id="KW-1133">Transmembrane helix</keyword>
<gene>
    <name evidence="8" type="ORF">QFZ36_002917</name>
</gene>
<feature type="transmembrane region" description="Helical" evidence="7">
    <location>
        <begin position="193"/>
        <end position="215"/>
    </location>
</feature>
<dbReference type="Pfam" id="PF03547">
    <property type="entry name" value="Mem_trans"/>
    <property type="match status" value="1"/>
</dbReference>
<dbReference type="PANTHER" id="PTHR36838:SF3">
    <property type="entry name" value="TRANSPORTER AUXIN EFFLUX CARRIER EC FAMILY"/>
    <property type="match status" value="1"/>
</dbReference>
<keyword evidence="4 7" id="KW-0812">Transmembrane</keyword>
<evidence type="ECO:0000256" key="6">
    <source>
        <dbReference type="ARBA" id="ARBA00023136"/>
    </source>
</evidence>
<evidence type="ECO:0000256" key="5">
    <source>
        <dbReference type="ARBA" id="ARBA00022989"/>
    </source>
</evidence>
<evidence type="ECO:0000256" key="2">
    <source>
        <dbReference type="ARBA" id="ARBA00022448"/>
    </source>
</evidence>
<evidence type="ECO:0000256" key="4">
    <source>
        <dbReference type="ARBA" id="ARBA00022692"/>
    </source>
</evidence>
<evidence type="ECO:0000256" key="1">
    <source>
        <dbReference type="ARBA" id="ARBA00004141"/>
    </source>
</evidence>
<feature type="transmembrane region" description="Helical" evidence="7">
    <location>
        <begin position="60"/>
        <end position="82"/>
    </location>
</feature>
<keyword evidence="9" id="KW-1185">Reference proteome</keyword>
<feature type="transmembrane region" description="Helical" evidence="7">
    <location>
        <begin position="227"/>
        <end position="250"/>
    </location>
</feature>
<dbReference type="PANTHER" id="PTHR36838">
    <property type="entry name" value="AUXIN EFFLUX CARRIER FAMILY PROTEIN"/>
    <property type="match status" value="1"/>
</dbReference>
<evidence type="ECO:0000256" key="7">
    <source>
        <dbReference type="SAM" id="Phobius"/>
    </source>
</evidence>
<dbReference type="EMBL" id="JAUSXB010000001">
    <property type="protein sequence ID" value="MDQ0675356.1"/>
    <property type="molecule type" value="Genomic_DNA"/>
</dbReference>
<feature type="transmembrane region" description="Helical" evidence="7">
    <location>
        <begin position="122"/>
        <end position="141"/>
    </location>
</feature>
<evidence type="ECO:0000313" key="8">
    <source>
        <dbReference type="EMBL" id="MDQ0675356.1"/>
    </source>
</evidence>
<evidence type="ECO:0000256" key="3">
    <source>
        <dbReference type="ARBA" id="ARBA00022475"/>
    </source>
</evidence>
<dbReference type="Proteomes" id="UP001236806">
    <property type="component" value="Unassembled WGS sequence"/>
</dbReference>
<comment type="subcellular location">
    <subcellularLocation>
        <location evidence="1">Membrane</location>
        <topology evidence="1">Multi-pass membrane protein</topology>
    </subcellularLocation>
</comment>
<sequence>MEGVLKGFFVVGMVLLAGYLLARYNVLGKQGTKVLSALSFTVGLPSLMFSMIATRHITEVLSATGLISVVTAIACMTIFATVGAVRRWGTRRTVIGALSTGIVNSTNLGVPLSVYVLGSATYVTPIMLFQLALLTPVALTIMDLADPKGPKPSVGKVLGTPFRNPVTVAAMLGILLSALEIEVPELVLAPVSLAAQMTVPLMLIIFGMSLHGLTLRGGTGEAAPTTVAVVLKSAVEPALAWALAAFVFHLDAFSTFVVTACAILPTGQNVVLYSIRYGVGQALAQSTAVITTVLSVPLLLGAALLFG</sequence>
<keyword evidence="6 7" id="KW-0472">Membrane</keyword>
<feature type="transmembrane region" description="Helical" evidence="7">
    <location>
        <begin position="256"/>
        <end position="275"/>
    </location>
</feature>
<accession>A0ABU0PN12</accession>
<keyword evidence="2" id="KW-0813">Transport</keyword>
<keyword evidence="3" id="KW-1003">Cell membrane</keyword>
<organism evidence="8 9">
    <name type="scientific">Pseudarthrobacter siccitolerans</name>
    <dbReference type="NCBI Taxonomy" id="861266"/>
    <lineage>
        <taxon>Bacteria</taxon>
        <taxon>Bacillati</taxon>
        <taxon>Actinomycetota</taxon>
        <taxon>Actinomycetes</taxon>
        <taxon>Micrococcales</taxon>
        <taxon>Micrococcaceae</taxon>
        <taxon>Pseudarthrobacter</taxon>
    </lineage>
</organism>
<protein>
    <submittedName>
        <fullName evidence="8">Malonate transporter</fullName>
    </submittedName>
</protein>
<reference evidence="8 9" key="1">
    <citation type="submission" date="2023-07" db="EMBL/GenBank/DDBJ databases">
        <title>Comparative genomics of wheat-associated soil bacteria to identify genetic determinants of phenazine resistance.</title>
        <authorList>
            <person name="Mouncey N."/>
        </authorList>
    </citation>
    <scope>NUCLEOTIDE SEQUENCE [LARGE SCALE GENOMIC DNA]</scope>
    <source>
        <strain evidence="8 9">W1I3</strain>
    </source>
</reference>
<evidence type="ECO:0000313" key="9">
    <source>
        <dbReference type="Proteomes" id="UP001236806"/>
    </source>
</evidence>
<dbReference type="InterPro" id="IPR004776">
    <property type="entry name" value="Mem_transp_PIN-like"/>
</dbReference>
<name>A0ABU0PN12_9MICC</name>
<feature type="transmembrane region" description="Helical" evidence="7">
    <location>
        <begin position="287"/>
        <end position="306"/>
    </location>
</feature>
<feature type="transmembrane region" description="Helical" evidence="7">
    <location>
        <begin position="6"/>
        <end position="22"/>
    </location>
</feature>
<comment type="caution">
    <text evidence="8">The sequence shown here is derived from an EMBL/GenBank/DDBJ whole genome shotgun (WGS) entry which is preliminary data.</text>
</comment>
<proteinExistence type="predicted"/>
<feature type="transmembrane region" description="Helical" evidence="7">
    <location>
        <begin position="34"/>
        <end position="54"/>
    </location>
</feature>